<evidence type="ECO:0000313" key="4">
    <source>
        <dbReference type="EMBL" id="MDR7361615.1"/>
    </source>
</evidence>
<keyword evidence="2" id="KW-0812">Transmembrane</keyword>
<organism evidence="4 5">
    <name type="scientific">Nocardioides marmoribigeumensis</name>
    <dbReference type="NCBI Taxonomy" id="433649"/>
    <lineage>
        <taxon>Bacteria</taxon>
        <taxon>Bacillati</taxon>
        <taxon>Actinomycetota</taxon>
        <taxon>Actinomycetes</taxon>
        <taxon>Propionibacteriales</taxon>
        <taxon>Nocardioidaceae</taxon>
        <taxon>Nocardioides</taxon>
    </lineage>
</organism>
<gene>
    <name evidence="4" type="ORF">J2S63_001168</name>
</gene>
<dbReference type="RefSeq" id="WP_310299820.1">
    <property type="nucleotide sequence ID" value="NZ_BAAAPS010000007.1"/>
</dbReference>
<reference evidence="4 5" key="1">
    <citation type="submission" date="2023-07" db="EMBL/GenBank/DDBJ databases">
        <title>Sequencing the genomes of 1000 actinobacteria strains.</title>
        <authorList>
            <person name="Klenk H.-P."/>
        </authorList>
    </citation>
    <scope>NUCLEOTIDE SEQUENCE [LARGE SCALE GENOMIC DNA]</scope>
    <source>
        <strain evidence="4 5">DSM 19426</strain>
    </source>
</reference>
<protein>
    <submittedName>
        <fullName evidence="4">ElaB/YqjD/DUF883 family membrane-anchored ribosome-binding protein</fullName>
    </submittedName>
</protein>
<keyword evidence="2" id="KW-0472">Membrane</keyword>
<feature type="region of interest" description="Disordered" evidence="1">
    <location>
        <begin position="1"/>
        <end position="27"/>
    </location>
</feature>
<evidence type="ECO:0000313" key="5">
    <source>
        <dbReference type="Proteomes" id="UP001183648"/>
    </source>
</evidence>
<proteinExistence type="predicted"/>
<dbReference type="Pfam" id="PF13399">
    <property type="entry name" value="LytR_C"/>
    <property type="match status" value="1"/>
</dbReference>
<dbReference type="Proteomes" id="UP001183648">
    <property type="component" value="Unassembled WGS sequence"/>
</dbReference>
<dbReference type="InterPro" id="IPR027381">
    <property type="entry name" value="LytR/CpsA/Psr_C"/>
</dbReference>
<feature type="domain" description="LytR/CpsA/Psr regulator C-terminal" evidence="3">
    <location>
        <begin position="91"/>
        <end position="177"/>
    </location>
</feature>
<name>A0ABU2BSK2_9ACTN</name>
<feature type="transmembrane region" description="Helical" evidence="2">
    <location>
        <begin position="28"/>
        <end position="51"/>
    </location>
</feature>
<dbReference type="EMBL" id="JAVDYG010000001">
    <property type="protein sequence ID" value="MDR7361615.1"/>
    <property type="molecule type" value="Genomic_DNA"/>
</dbReference>
<evidence type="ECO:0000259" key="3">
    <source>
        <dbReference type="Pfam" id="PF13399"/>
    </source>
</evidence>
<accession>A0ABU2BSK2</accession>
<keyword evidence="2" id="KW-1133">Transmembrane helix</keyword>
<evidence type="ECO:0000256" key="2">
    <source>
        <dbReference type="SAM" id="Phobius"/>
    </source>
</evidence>
<dbReference type="Gene3D" id="3.30.70.2390">
    <property type="match status" value="1"/>
</dbReference>
<sequence>MEPLSASRARARAARAEARRRPRPDQGFAMSSPIALMAAAAVTLAGAAFVATDGTREQQRREAALVDAPARVEPQTTIVAKKVKPVVKRTDVYVEVYNNTNVTGLAGATGARITAAGWQLVTTDNWVGTIPATTVYYPPQLKAAAHLLGKDLGIARIIPAEDPMSMDRLTVVLTADFA</sequence>
<comment type="caution">
    <text evidence="4">The sequence shown here is derived from an EMBL/GenBank/DDBJ whole genome shotgun (WGS) entry which is preliminary data.</text>
</comment>
<keyword evidence="5" id="KW-1185">Reference proteome</keyword>
<evidence type="ECO:0000256" key="1">
    <source>
        <dbReference type="SAM" id="MobiDB-lite"/>
    </source>
</evidence>